<dbReference type="PANTHER" id="PTHR12299">
    <property type="entry name" value="HYALURONIC ACID-BINDING PROTEIN 4"/>
    <property type="match status" value="1"/>
</dbReference>
<feature type="compositionally biased region" description="Gly residues" evidence="1">
    <location>
        <begin position="111"/>
        <end position="123"/>
    </location>
</feature>
<name>A0AAD8RZL9_LOLMU</name>
<feature type="compositionally biased region" description="Basic and acidic residues" evidence="1">
    <location>
        <begin position="59"/>
        <end position="81"/>
    </location>
</feature>
<evidence type="ECO:0000256" key="1">
    <source>
        <dbReference type="SAM" id="MobiDB-lite"/>
    </source>
</evidence>
<evidence type="ECO:0000313" key="2">
    <source>
        <dbReference type="EMBL" id="KAK1642203.1"/>
    </source>
</evidence>
<feature type="compositionally biased region" description="Basic and acidic residues" evidence="1">
    <location>
        <begin position="201"/>
        <end position="212"/>
    </location>
</feature>
<dbReference type="AlphaFoldDB" id="A0AAD8RZL9"/>
<sequence>MFLKFFADWQMCKQEMTLEEYEKMLGKKKALVPSEPVERKIDPAFEGIKPLEKKKLEDEDGLKLENAQRKPKEVAPKEGKARKITIQQYLKPADGTEYVPPPPPPRRDGPQSGGYRGGRGDGAYNGRSRDSSSESRVYNSGNGNPPIVFRNVDATNGNGAPRRDGYQQRTEGGYQQGGYNGSRANGAYQQGGGRVNGGYQERQDGYSGERRQGAYQQGGNQERRQGAYQQGGNQERRQGAYQQGGNQERRQGAYNGGGYQQGGGRRYQRPTPVPTPVPEVNSAVQFPALGAALPAASKAKEPSPSQSQA</sequence>
<accession>A0AAD8RZL9</accession>
<keyword evidence="3" id="KW-1185">Reference proteome</keyword>
<feature type="compositionally biased region" description="Polar residues" evidence="1">
    <location>
        <begin position="134"/>
        <end position="143"/>
    </location>
</feature>
<dbReference type="InterPro" id="IPR039764">
    <property type="entry name" value="HABP4/SERBP1-like"/>
</dbReference>
<gene>
    <name evidence="2" type="ORF">QYE76_060008</name>
</gene>
<dbReference type="GO" id="GO:0005737">
    <property type="term" value="C:cytoplasm"/>
    <property type="evidence" value="ECO:0007669"/>
    <property type="project" value="TreeGrafter"/>
</dbReference>
<dbReference type="PANTHER" id="PTHR12299:SF71">
    <property type="entry name" value="HYALURONAN_MRNA-BINDING PROTEIN DOMAIN-CONTAINING PROTEIN"/>
    <property type="match status" value="1"/>
</dbReference>
<feature type="region of interest" description="Disordered" evidence="1">
    <location>
        <begin position="59"/>
        <end position="280"/>
    </location>
</feature>
<organism evidence="2 3">
    <name type="scientific">Lolium multiflorum</name>
    <name type="common">Italian ryegrass</name>
    <name type="synonym">Lolium perenne subsp. multiflorum</name>
    <dbReference type="NCBI Taxonomy" id="4521"/>
    <lineage>
        <taxon>Eukaryota</taxon>
        <taxon>Viridiplantae</taxon>
        <taxon>Streptophyta</taxon>
        <taxon>Embryophyta</taxon>
        <taxon>Tracheophyta</taxon>
        <taxon>Spermatophyta</taxon>
        <taxon>Magnoliopsida</taxon>
        <taxon>Liliopsida</taxon>
        <taxon>Poales</taxon>
        <taxon>Poaceae</taxon>
        <taxon>BOP clade</taxon>
        <taxon>Pooideae</taxon>
        <taxon>Poodae</taxon>
        <taxon>Poeae</taxon>
        <taxon>Poeae Chloroplast Group 2 (Poeae type)</taxon>
        <taxon>Loliodinae</taxon>
        <taxon>Loliinae</taxon>
        <taxon>Lolium</taxon>
    </lineage>
</organism>
<dbReference type="GO" id="GO:0005634">
    <property type="term" value="C:nucleus"/>
    <property type="evidence" value="ECO:0007669"/>
    <property type="project" value="TreeGrafter"/>
</dbReference>
<protein>
    <submittedName>
        <fullName evidence="2">Uncharacterized protein</fullName>
    </submittedName>
</protein>
<dbReference type="Proteomes" id="UP001231189">
    <property type="component" value="Unassembled WGS sequence"/>
</dbReference>
<dbReference type="EMBL" id="JAUUTY010000004">
    <property type="protein sequence ID" value="KAK1642203.1"/>
    <property type="molecule type" value="Genomic_DNA"/>
</dbReference>
<feature type="compositionally biased region" description="Gly residues" evidence="1">
    <location>
        <begin position="254"/>
        <end position="265"/>
    </location>
</feature>
<evidence type="ECO:0000313" key="3">
    <source>
        <dbReference type="Proteomes" id="UP001231189"/>
    </source>
</evidence>
<dbReference type="GO" id="GO:0003723">
    <property type="term" value="F:RNA binding"/>
    <property type="evidence" value="ECO:0007669"/>
    <property type="project" value="InterPro"/>
</dbReference>
<proteinExistence type="predicted"/>
<reference evidence="2" key="1">
    <citation type="submission" date="2023-07" db="EMBL/GenBank/DDBJ databases">
        <title>A chromosome-level genome assembly of Lolium multiflorum.</title>
        <authorList>
            <person name="Chen Y."/>
            <person name="Copetti D."/>
            <person name="Kolliker R."/>
            <person name="Studer B."/>
        </authorList>
    </citation>
    <scope>NUCLEOTIDE SEQUENCE</scope>
    <source>
        <strain evidence="2">02402/16</strain>
        <tissue evidence="2">Leaf</tissue>
    </source>
</reference>
<comment type="caution">
    <text evidence="2">The sequence shown here is derived from an EMBL/GenBank/DDBJ whole genome shotgun (WGS) entry which is preliminary data.</text>
</comment>